<evidence type="ECO:0000313" key="5">
    <source>
        <dbReference type="Proteomes" id="UP000563426"/>
    </source>
</evidence>
<dbReference type="AlphaFoldDB" id="A0A7Y4KUS9"/>
<dbReference type="Proteomes" id="UP000563426">
    <property type="component" value="Unassembled WGS sequence"/>
</dbReference>
<sequence>GRVFAVAFGVWGVVTLNPFTLVVAFFVLMGAEGESRQVRMKALLERVRVEALMTPRVVGLDLDLSMQDAHWALRREHVGMLPVTSAGRPVGRVTWAAVQAVPEAQRGGYMVRDAMEDGVVAELAEDGWTALRRMAEANVPMVAVVDEEGLLAGTLGWNDIQRGLTREEEAERNGSRTGWPRERTA</sequence>
<evidence type="ECO:0000259" key="3">
    <source>
        <dbReference type="Pfam" id="PF00571"/>
    </source>
</evidence>
<dbReference type="RefSeq" id="WP_171438992.1">
    <property type="nucleotide sequence ID" value="NZ_JABFJV010000507.1"/>
</dbReference>
<reference evidence="4 5" key="1">
    <citation type="submission" date="2020-05" db="EMBL/GenBank/DDBJ databases">
        <authorList>
            <person name="Whitworth D."/>
        </authorList>
    </citation>
    <scope>NUCLEOTIDE SEQUENCE [LARGE SCALE GENOMIC DNA]</scope>
    <source>
        <strain evidence="4 5">AB043B</strain>
    </source>
</reference>
<organism evidence="4 5">
    <name type="scientific">Corallococcus exercitus</name>
    <dbReference type="NCBI Taxonomy" id="2316736"/>
    <lineage>
        <taxon>Bacteria</taxon>
        <taxon>Pseudomonadati</taxon>
        <taxon>Myxococcota</taxon>
        <taxon>Myxococcia</taxon>
        <taxon>Myxococcales</taxon>
        <taxon>Cystobacterineae</taxon>
        <taxon>Myxococcaceae</taxon>
        <taxon>Corallococcus</taxon>
    </lineage>
</organism>
<accession>A0A7Y4KUS9</accession>
<dbReference type="Gene3D" id="3.10.580.10">
    <property type="entry name" value="CBS-domain"/>
    <property type="match status" value="1"/>
</dbReference>
<feature type="region of interest" description="Disordered" evidence="1">
    <location>
        <begin position="166"/>
        <end position="185"/>
    </location>
</feature>
<feature type="domain" description="CBS" evidence="3">
    <location>
        <begin position="49"/>
        <end position="95"/>
    </location>
</feature>
<comment type="caution">
    <text evidence="4">The sequence shown here is derived from an EMBL/GenBank/DDBJ whole genome shotgun (WGS) entry which is preliminary data.</text>
</comment>
<dbReference type="InterPro" id="IPR000644">
    <property type="entry name" value="CBS_dom"/>
</dbReference>
<dbReference type="SUPFAM" id="SSF54631">
    <property type="entry name" value="CBS-domain pair"/>
    <property type="match status" value="1"/>
</dbReference>
<evidence type="ECO:0000256" key="1">
    <source>
        <dbReference type="SAM" id="MobiDB-lite"/>
    </source>
</evidence>
<keyword evidence="2" id="KW-0472">Membrane</keyword>
<evidence type="ECO:0000313" key="4">
    <source>
        <dbReference type="EMBL" id="NOK39554.1"/>
    </source>
</evidence>
<protein>
    <submittedName>
        <fullName evidence="4">CBS domain-containing protein</fullName>
    </submittedName>
</protein>
<evidence type="ECO:0000256" key="2">
    <source>
        <dbReference type="SAM" id="Phobius"/>
    </source>
</evidence>
<feature type="non-terminal residue" evidence="4">
    <location>
        <position position="1"/>
    </location>
</feature>
<keyword evidence="5" id="KW-1185">Reference proteome</keyword>
<keyword evidence="2" id="KW-0812">Transmembrane</keyword>
<dbReference type="Pfam" id="PF00571">
    <property type="entry name" value="CBS"/>
    <property type="match status" value="1"/>
</dbReference>
<dbReference type="InterPro" id="IPR046342">
    <property type="entry name" value="CBS_dom_sf"/>
</dbReference>
<dbReference type="EMBL" id="JABFJV010000507">
    <property type="protein sequence ID" value="NOK39554.1"/>
    <property type="molecule type" value="Genomic_DNA"/>
</dbReference>
<proteinExistence type="predicted"/>
<feature type="transmembrane region" description="Helical" evidence="2">
    <location>
        <begin position="6"/>
        <end position="31"/>
    </location>
</feature>
<keyword evidence="2" id="KW-1133">Transmembrane helix</keyword>
<gene>
    <name evidence="4" type="ORF">HMI49_40955</name>
</gene>
<name>A0A7Y4KUS9_9BACT</name>